<dbReference type="EMBL" id="BAABHB010000008">
    <property type="protein sequence ID" value="GAA4411144.1"/>
    <property type="molecule type" value="Genomic_DNA"/>
</dbReference>
<keyword evidence="2" id="KW-0223">Dioxygenase</keyword>
<evidence type="ECO:0000313" key="3">
    <source>
        <dbReference type="Proteomes" id="UP001500936"/>
    </source>
</evidence>
<accession>A0ABP8KMS2</accession>
<dbReference type="CDD" id="cd08347">
    <property type="entry name" value="PcpA_C_like"/>
    <property type="match status" value="1"/>
</dbReference>
<keyword evidence="2" id="KW-0560">Oxidoreductase</keyword>
<organism evidence="2 3">
    <name type="scientific">Nibrella viscosa</name>
    <dbReference type="NCBI Taxonomy" id="1084524"/>
    <lineage>
        <taxon>Bacteria</taxon>
        <taxon>Pseudomonadati</taxon>
        <taxon>Bacteroidota</taxon>
        <taxon>Cytophagia</taxon>
        <taxon>Cytophagales</taxon>
        <taxon>Spirosomataceae</taxon>
        <taxon>Nibrella</taxon>
    </lineage>
</organism>
<keyword evidence="3" id="KW-1185">Reference proteome</keyword>
<dbReference type="Proteomes" id="UP001500936">
    <property type="component" value="Unassembled WGS sequence"/>
</dbReference>
<dbReference type="PANTHER" id="PTHR36110">
    <property type="entry name" value="RING-CLEAVING DIOXYGENASE MHQE-RELATED"/>
    <property type="match status" value="1"/>
</dbReference>
<comment type="caution">
    <text evidence="2">The sequence shown here is derived from an EMBL/GenBank/DDBJ whole genome shotgun (WGS) entry which is preliminary data.</text>
</comment>
<dbReference type="InterPro" id="IPR004360">
    <property type="entry name" value="Glyas_Fos-R_dOase_dom"/>
</dbReference>
<sequence length="317" mass="35377">MNTLINGIHHVTALAGDAQRNVDFYTGVLGLRMVKKTINFDAPDVYHFYYGDETGTPGSIITFFPYGDIPRGRKGGGQLTYTAFSVPTASLSYWMDRLAEYNIPYAGPNKRFNETYLRFEDYDGMGVELVANNEDKRPGWENGKIPVEYAVKGFHSATLNEFRVDKTIALLTETMQHRLVAEEADRFRFVAGNGGPGTYIDVQHAPNDVRALQGAGSVHHIAFATDNDETQLTIQENLREAGFSPTPVLDRNYFHSIYFREPGGILFEVATNPPGFAIDEPLATLGQELKLPEWYEPRRSQIESALPKITSLGNALD</sequence>
<dbReference type="PANTHER" id="PTHR36110:SF2">
    <property type="entry name" value="RING-CLEAVING DIOXYGENASE MHQE-RELATED"/>
    <property type="match status" value="1"/>
</dbReference>
<dbReference type="PROSITE" id="PS51819">
    <property type="entry name" value="VOC"/>
    <property type="match status" value="2"/>
</dbReference>
<feature type="domain" description="VOC" evidence="1">
    <location>
        <begin position="153"/>
        <end position="272"/>
    </location>
</feature>
<dbReference type="RefSeq" id="WP_345269345.1">
    <property type="nucleotide sequence ID" value="NZ_BAABHB010000008.1"/>
</dbReference>
<dbReference type="Gene3D" id="3.10.180.10">
    <property type="entry name" value="2,3-Dihydroxybiphenyl 1,2-Dioxygenase, domain 1"/>
    <property type="match status" value="2"/>
</dbReference>
<dbReference type="InterPro" id="IPR052537">
    <property type="entry name" value="Extradiol_RC_dioxygenase"/>
</dbReference>
<reference evidence="3" key="1">
    <citation type="journal article" date="2019" name="Int. J. Syst. Evol. Microbiol.">
        <title>The Global Catalogue of Microorganisms (GCM) 10K type strain sequencing project: providing services to taxonomists for standard genome sequencing and annotation.</title>
        <authorList>
            <consortium name="The Broad Institute Genomics Platform"/>
            <consortium name="The Broad Institute Genome Sequencing Center for Infectious Disease"/>
            <person name="Wu L."/>
            <person name="Ma J."/>
        </authorList>
    </citation>
    <scope>NUCLEOTIDE SEQUENCE [LARGE SCALE GENOMIC DNA]</scope>
    <source>
        <strain evidence="3">JCM 17925</strain>
    </source>
</reference>
<name>A0ABP8KMS2_9BACT</name>
<dbReference type="GO" id="GO:0051213">
    <property type="term" value="F:dioxygenase activity"/>
    <property type="evidence" value="ECO:0007669"/>
    <property type="project" value="UniProtKB-KW"/>
</dbReference>
<evidence type="ECO:0000313" key="2">
    <source>
        <dbReference type="EMBL" id="GAA4411144.1"/>
    </source>
</evidence>
<dbReference type="Pfam" id="PF00903">
    <property type="entry name" value="Glyoxalase"/>
    <property type="match status" value="2"/>
</dbReference>
<feature type="domain" description="VOC" evidence="1">
    <location>
        <begin position="7"/>
        <end position="132"/>
    </location>
</feature>
<dbReference type="InterPro" id="IPR029068">
    <property type="entry name" value="Glyas_Bleomycin-R_OHBP_Dase"/>
</dbReference>
<proteinExistence type="predicted"/>
<evidence type="ECO:0000259" key="1">
    <source>
        <dbReference type="PROSITE" id="PS51819"/>
    </source>
</evidence>
<protein>
    <submittedName>
        <fullName evidence="2">Ring-cleaving dioxygenase</fullName>
    </submittedName>
</protein>
<dbReference type="InterPro" id="IPR037523">
    <property type="entry name" value="VOC_core"/>
</dbReference>
<dbReference type="SUPFAM" id="SSF54593">
    <property type="entry name" value="Glyoxalase/Bleomycin resistance protein/Dihydroxybiphenyl dioxygenase"/>
    <property type="match status" value="1"/>
</dbReference>
<gene>
    <name evidence="2" type="ORF">GCM10023187_36550</name>
</gene>